<dbReference type="SUPFAM" id="SSF51126">
    <property type="entry name" value="Pectin lyase-like"/>
    <property type="match status" value="1"/>
</dbReference>
<dbReference type="OrthoDB" id="9788772at2"/>
<sequence>MSGICRSDRLKTGRRGFLAGLGLCLSGTPVLALTQVADLRGSIDGQDMGLVPDRPEDQSAAMQKAIDRAVARGKALFLPAGSYPVSNLDLPSGAMIVGVPGRTQLVHLGGGGVLMGANGASRIRLEGLSFDGGNKMLGEGSFGLLHFTGVTNLGITDCQITGSSRSGLALDRCSGHVERCVISGAAEAGIRSVEGAGLTFSGNTITGCANGGLLVLRWSQGEDGTLITGNRISAIAAKAGGTGQHGNGINVFRAGGVIIANNHVSDCAFSAIRANSASNVQISGNTCLRSGETAVYSEFSFEGAIISGNLVDGGAMGISVANFQQGGRLASVTGNIVRNIRLDGPYPEEVAGFGIGIAVEADTVVSGNVVEGAPKYGILAGWGPYMRDLLIAQNILRDCPLGIAVTVVEGAGTAVIQGNIISGARSGAIVGHRWREAVTGELAGNFAGARTVPQHLTISGNTVSG</sequence>
<dbReference type="InterPro" id="IPR022444">
    <property type="entry name" value="Cofactor-bd_rpt"/>
</dbReference>
<dbReference type="EMBL" id="CYHE01000008">
    <property type="protein sequence ID" value="CUA97856.1"/>
    <property type="molecule type" value="Genomic_DNA"/>
</dbReference>
<dbReference type="InterPro" id="IPR012334">
    <property type="entry name" value="Pectin_lyas_fold"/>
</dbReference>
<feature type="domain" description="Right handed beta helix" evidence="1">
    <location>
        <begin position="146"/>
        <end position="322"/>
    </location>
</feature>
<protein>
    <submittedName>
        <fullName evidence="2">Twin-arg-translocated uncharacterized repeat protein</fullName>
    </submittedName>
</protein>
<dbReference type="InterPro" id="IPR022388">
    <property type="entry name" value="CHP03808"/>
</dbReference>
<accession>A0A0K6I446</accession>
<name>A0A0K6I446_9HYPH</name>
<dbReference type="RefSeq" id="WP_055456226.1">
    <property type="nucleotide sequence ID" value="NZ_CYHE01000008.1"/>
</dbReference>
<dbReference type="SMART" id="SM00710">
    <property type="entry name" value="PbH1"/>
    <property type="match status" value="9"/>
</dbReference>
<keyword evidence="3" id="KW-1185">Reference proteome</keyword>
<dbReference type="AlphaFoldDB" id="A0A0K6I446"/>
<evidence type="ECO:0000259" key="1">
    <source>
        <dbReference type="Pfam" id="PF13229"/>
    </source>
</evidence>
<gene>
    <name evidence="2" type="ORF">Ga0061067_108115</name>
</gene>
<dbReference type="InterPro" id="IPR039448">
    <property type="entry name" value="Beta_helix"/>
</dbReference>
<dbReference type="NCBIfam" id="TIGR03808">
    <property type="entry name" value="RR_plus_rpt_1"/>
    <property type="match status" value="1"/>
</dbReference>
<dbReference type="Proteomes" id="UP000183900">
    <property type="component" value="Unassembled WGS sequence"/>
</dbReference>
<reference evidence="3" key="1">
    <citation type="submission" date="2015-08" db="EMBL/GenBank/DDBJ databases">
        <authorList>
            <person name="Varghese N."/>
        </authorList>
    </citation>
    <scope>NUCLEOTIDE SEQUENCE [LARGE SCALE GENOMIC DNA]</scope>
    <source>
        <strain evidence="3">DSM 23407</strain>
    </source>
</reference>
<evidence type="ECO:0000313" key="2">
    <source>
        <dbReference type="EMBL" id="CUA97856.1"/>
    </source>
</evidence>
<dbReference type="Gene3D" id="2.160.20.10">
    <property type="entry name" value="Single-stranded right-handed beta-helix, Pectin lyase-like"/>
    <property type="match status" value="3"/>
</dbReference>
<dbReference type="Pfam" id="PF13229">
    <property type="entry name" value="Beta_helix"/>
    <property type="match status" value="1"/>
</dbReference>
<dbReference type="InterPro" id="IPR006626">
    <property type="entry name" value="PbH1"/>
</dbReference>
<proteinExistence type="predicted"/>
<dbReference type="NCBIfam" id="TIGR03807">
    <property type="entry name" value="RR_fam_repeat"/>
    <property type="match status" value="2"/>
</dbReference>
<dbReference type="InterPro" id="IPR011050">
    <property type="entry name" value="Pectin_lyase_fold/virulence"/>
</dbReference>
<evidence type="ECO:0000313" key="3">
    <source>
        <dbReference type="Proteomes" id="UP000183900"/>
    </source>
</evidence>
<organism evidence="2 3">
    <name type="scientific">Pannonibacter indicus</name>
    <dbReference type="NCBI Taxonomy" id="466044"/>
    <lineage>
        <taxon>Bacteria</taxon>
        <taxon>Pseudomonadati</taxon>
        <taxon>Pseudomonadota</taxon>
        <taxon>Alphaproteobacteria</taxon>
        <taxon>Hyphomicrobiales</taxon>
        <taxon>Stappiaceae</taxon>
        <taxon>Pannonibacter</taxon>
    </lineage>
</organism>